<dbReference type="Proteomes" id="UP000261600">
    <property type="component" value="Unplaced"/>
</dbReference>
<keyword evidence="4" id="KW-1185">Reference proteome</keyword>
<dbReference type="SUPFAM" id="SSF49265">
    <property type="entry name" value="Fibronectin type III"/>
    <property type="match status" value="1"/>
</dbReference>
<dbReference type="Gene3D" id="2.60.40.10">
    <property type="entry name" value="Immunoglobulins"/>
    <property type="match status" value="1"/>
</dbReference>
<dbReference type="PANTHER" id="PTHR23197:SF8">
    <property type="entry name" value="FIBRONECTIN TYPE III DOMAIN-CONTAINING PROTEIN 1"/>
    <property type="match status" value="1"/>
</dbReference>
<evidence type="ECO:0000313" key="3">
    <source>
        <dbReference type="Ensembl" id="ENSMALP00000001207.1"/>
    </source>
</evidence>
<feature type="region of interest" description="Disordered" evidence="1">
    <location>
        <begin position="1"/>
        <end position="21"/>
    </location>
</feature>
<protein>
    <recommendedName>
        <fullName evidence="2">Fibronectin type-III domain-containing protein</fullName>
    </recommendedName>
</protein>
<dbReference type="InterPro" id="IPR003961">
    <property type="entry name" value="FN3_dom"/>
</dbReference>
<organism evidence="3 4">
    <name type="scientific">Monopterus albus</name>
    <name type="common">Swamp eel</name>
    <dbReference type="NCBI Taxonomy" id="43700"/>
    <lineage>
        <taxon>Eukaryota</taxon>
        <taxon>Metazoa</taxon>
        <taxon>Chordata</taxon>
        <taxon>Craniata</taxon>
        <taxon>Vertebrata</taxon>
        <taxon>Euteleostomi</taxon>
        <taxon>Actinopterygii</taxon>
        <taxon>Neopterygii</taxon>
        <taxon>Teleostei</taxon>
        <taxon>Neoteleostei</taxon>
        <taxon>Acanthomorphata</taxon>
        <taxon>Anabantaria</taxon>
        <taxon>Synbranchiformes</taxon>
        <taxon>Synbranchidae</taxon>
        <taxon>Monopterus</taxon>
    </lineage>
</organism>
<evidence type="ECO:0000256" key="1">
    <source>
        <dbReference type="SAM" id="MobiDB-lite"/>
    </source>
</evidence>
<reference evidence="3" key="1">
    <citation type="submission" date="2025-08" db="UniProtKB">
        <authorList>
            <consortium name="Ensembl"/>
        </authorList>
    </citation>
    <scope>IDENTIFICATION</scope>
</reference>
<dbReference type="Ensembl" id="ENSMALT00000001251.1">
    <property type="protein sequence ID" value="ENSMALP00000001207.1"/>
    <property type="gene ID" value="ENSMALG00000000921.1"/>
</dbReference>
<accession>A0A3Q3IBQ7</accession>
<dbReference type="InterPro" id="IPR013783">
    <property type="entry name" value="Ig-like_fold"/>
</dbReference>
<dbReference type="CDD" id="cd00063">
    <property type="entry name" value="FN3"/>
    <property type="match status" value="1"/>
</dbReference>
<dbReference type="AlphaFoldDB" id="A0A3Q3IBQ7"/>
<dbReference type="PANTHER" id="PTHR23197">
    <property type="entry name" value="TARSH-RELATED FIBRONECTIN DOMAIN-CONTAINING"/>
    <property type="match status" value="1"/>
</dbReference>
<evidence type="ECO:0000259" key="2">
    <source>
        <dbReference type="PROSITE" id="PS50853"/>
    </source>
</evidence>
<evidence type="ECO:0000313" key="4">
    <source>
        <dbReference type="Proteomes" id="UP000261600"/>
    </source>
</evidence>
<dbReference type="InterPro" id="IPR036116">
    <property type="entry name" value="FN3_sf"/>
</dbReference>
<dbReference type="PROSITE" id="PS50853">
    <property type="entry name" value="FN3"/>
    <property type="match status" value="1"/>
</dbReference>
<name>A0A3Q3IBQ7_MONAL</name>
<proteinExistence type="predicted"/>
<reference evidence="3" key="2">
    <citation type="submission" date="2025-09" db="UniProtKB">
        <authorList>
            <consortium name="Ensembl"/>
        </authorList>
    </citation>
    <scope>IDENTIFICATION</scope>
</reference>
<sequence length="110" mass="12438">MIEKDRRFAAKQSQPPKSKPHNITVVAMEGCHSFIILDWARPLKDDMVSYMVHSASYDDVLNNRWSSRSSSGTHLAVENLKPNSYYFKVQAKNVFGLGPVSDTLTYVTES</sequence>
<dbReference type="STRING" id="43700.ENSMALP00000001207"/>
<feature type="domain" description="Fibronectin type-III" evidence="2">
    <location>
        <begin position="19"/>
        <end position="110"/>
    </location>
</feature>